<dbReference type="FunFam" id="2.40.10.10:FF:000068">
    <property type="entry name" value="transmembrane protease serine 2"/>
    <property type="match status" value="1"/>
</dbReference>
<keyword evidence="10" id="KW-0472">Membrane</keyword>
<dbReference type="SUPFAM" id="SSF50494">
    <property type="entry name" value="Trypsin-like serine proteases"/>
    <property type="match status" value="2"/>
</dbReference>
<evidence type="ECO:0000313" key="10">
    <source>
        <dbReference type="EMBL" id="KAJ6633771.1"/>
    </source>
</evidence>
<keyword evidence="2" id="KW-0222">Digestion</keyword>
<dbReference type="PANTHER" id="PTHR24276:SF91">
    <property type="entry name" value="AT26814P-RELATED"/>
    <property type="match status" value="1"/>
</dbReference>
<dbReference type="GO" id="GO:0007586">
    <property type="term" value="P:digestion"/>
    <property type="evidence" value="ECO:0007669"/>
    <property type="project" value="UniProtKB-KW"/>
</dbReference>
<keyword evidence="3 7" id="KW-0378">Hydrolase</keyword>
<keyword evidence="1 7" id="KW-0645">Protease</keyword>
<dbReference type="PROSITE" id="PS50240">
    <property type="entry name" value="TRYPSIN_DOM"/>
    <property type="match status" value="2"/>
</dbReference>
<evidence type="ECO:0000256" key="2">
    <source>
        <dbReference type="ARBA" id="ARBA00022757"/>
    </source>
</evidence>
<organism evidence="10 11">
    <name type="scientific">Pseudolycoriella hygida</name>
    <dbReference type="NCBI Taxonomy" id="35572"/>
    <lineage>
        <taxon>Eukaryota</taxon>
        <taxon>Metazoa</taxon>
        <taxon>Ecdysozoa</taxon>
        <taxon>Arthropoda</taxon>
        <taxon>Hexapoda</taxon>
        <taxon>Insecta</taxon>
        <taxon>Pterygota</taxon>
        <taxon>Neoptera</taxon>
        <taxon>Endopterygota</taxon>
        <taxon>Diptera</taxon>
        <taxon>Nematocera</taxon>
        <taxon>Sciaroidea</taxon>
        <taxon>Sciaridae</taxon>
        <taxon>Pseudolycoriella</taxon>
    </lineage>
</organism>
<evidence type="ECO:0000256" key="5">
    <source>
        <dbReference type="ARBA" id="ARBA00023157"/>
    </source>
</evidence>
<keyword evidence="8" id="KW-0732">Signal</keyword>
<evidence type="ECO:0000256" key="1">
    <source>
        <dbReference type="ARBA" id="ARBA00022670"/>
    </source>
</evidence>
<dbReference type="GO" id="GO:0004252">
    <property type="term" value="F:serine-type endopeptidase activity"/>
    <property type="evidence" value="ECO:0007669"/>
    <property type="project" value="InterPro"/>
</dbReference>
<evidence type="ECO:0000259" key="9">
    <source>
        <dbReference type="PROSITE" id="PS50240"/>
    </source>
</evidence>
<comment type="caution">
    <text evidence="10">The sequence shown here is derived from an EMBL/GenBank/DDBJ whole genome shotgun (WGS) entry which is preliminary data.</text>
</comment>
<sequence length="532" mass="56163">MKLFVLLLAAVAAVSADTGRRNYTGIDALRAERPSIIARGIIGTRIVGGNPGDIFDIPYILALIEEDFGFLWQICGAVIISPTRALTAAHCTEWFPDYPLFVRGGSTNSEQGGQLVTVASLVDHPAYDPYTLDNDISVLRLAEPLNVALPGMSAIGMPTQGAGTAVGTMARVSGWGALYEGHPGTEFLRYVYVPVISNAECNVLNGGGITPGMICAGFPEGGRDACQGDSGGPLTAGNQVIGIVSWGWGCARPNLPGVYARLFILFVAVATISADTDIRSYTGLDALIAERTSVSTRANISNRIVGGNPGIIEDIPYILAMIASYPDGTFSHFCGAAIISATRALTAAHCTGVYALDRMYVRAGSINTQQGGQLVRIANFFNHPAFDRYTLNNDISVLHLEESLNLALPGISTIGMPIQGAGTAAGTMARVAGWGALYEGHIGHENLRYVMVPIITNAQCSTSYYGQITAGMICAGYSEGGRNSCERDSGGPLTSGNLVIGIVSWAEGCARPNLPGVYARVAHYRNWIDTNM</sequence>
<dbReference type="FunFam" id="2.40.10.10:FF:000002">
    <property type="entry name" value="Transmembrane protease serine"/>
    <property type="match status" value="2"/>
</dbReference>
<evidence type="ECO:0000256" key="3">
    <source>
        <dbReference type="ARBA" id="ARBA00022801"/>
    </source>
</evidence>
<dbReference type="CDD" id="cd00190">
    <property type="entry name" value="Tryp_SPc"/>
    <property type="match status" value="2"/>
</dbReference>
<gene>
    <name evidence="10" type="primary">Tmprss9</name>
    <name evidence="10" type="ORF">Bhyg_15925</name>
</gene>
<keyword evidence="5" id="KW-1015">Disulfide bond</keyword>
<dbReference type="AlphaFoldDB" id="A0A9Q0RVQ7"/>
<dbReference type="GO" id="GO:0006508">
    <property type="term" value="P:proteolysis"/>
    <property type="evidence" value="ECO:0007669"/>
    <property type="project" value="UniProtKB-KW"/>
</dbReference>
<dbReference type="SMART" id="SM00020">
    <property type="entry name" value="Tryp_SPc"/>
    <property type="match status" value="2"/>
</dbReference>
<comment type="similarity">
    <text evidence="6">Belongs to the peptidase S1 family. CLIP subfamily.</text>
</comment>
<proteinExistence type="inferred from homology"/>
<feature type="chain" id="PRO_5040289855" evidence="8">
    <location>
        <begin position="17"/>
        <end position="532"/>
    </location>
</feature>
<dbReference type="InterPro" id="IPR050430">
    <property type="entry name" value="Peptidase_S1"/>
</dbReference>
<dbReference type="OrthoDB" id="10059102at2759"/>
<evidence type="ECO:0000256" key="4">
    <source>
        <dbReference type="ARBA" id="ARBA00022825"/>
    </source>
</evidence>
<feature type="domain" description="Peptidase S1" evidence="9">
    <location>
        <begin position="304"/>
        <end position="532"/>
    </location>
</feature>
<dbReference type="Proteomes" id="UP001151699">
    <property type="component" value="Unassembled WGS sequence"/>
</dbReference>
<name>A0A9Q0RVQ7_9DIPT</name>
<dbReference type="InterPro" id="IPR033116">
    <property type="entry name" value="TRYPSIN_SER"/>
</dbReference>
<dbReference type="PRINTS" id="PR00722">
    <property type="entry name" value="CHYMOTRYPSIN"/>
</dbReference>
<evidence type="ECO:0000313" key="11">
    <source>
        <dbReference type="Proteomes" id="UP001151699"/>
    </source>
</evidence>
<evidence type="ECO:0000256" key="8">
    <source>
        <dbReference type="SAM" id="SignalP"/>
    </source>
</evidence>
<feature type="domain" description="Peptidase S1" evidence="9">
    <location>
        <begin position="46"/>
        <end position="267"/>
    </location>
</feature>
<evidence type="ECO:0000256" key="7">
    <source>
        <dbReference type="RuleBase" id="RU363034"/>
    </source>
</evidence>
<dbReference type="Pfam" id="PF00089">
    <property type="entry name" value="Trypsin"/>
    <property type="match status" value="2"/>
</dbReference>
<keyword evidence="4 7" id="KW-0720">Serine protease</keyword>
<dbReference type="PROSITE" id="PS00134">
    <property type="entry name" value="TRYPSIN_HIS"/>
    <property type="match status" value="2"/>
</dbReference>
<protein>
    <submittedName>
        <fullName evidence="10">Transmembrane protease serine 9</fullName>
    </submittedName>
</protein>
<dbReference type="EMBL" id="WJQU01001741">
    <property type="protein sequence ID" value="KAJ6633771.1"/>
    <property type="molecule type" value="Genomic_DNA"/>
</dbReference>
<reference evidence="10" key="1">
    <citation type="submission" date="2022-07" db="EMBL/GenBank/DDBJ databases">
        <authorList>
            <person name="Trinca V."/>
            <person name="Uliana J.V.C."/>
            <person name="Torres T.T."/>
            <person name="Ward R.J."/>
            <person name="Monesi N."/>
        </authorList>
    </citation>
    <scope>NUCLEOTIDE SEQUENCE</scope>
    <source>
        <strain evidence="10">HSMRA1968</strain>
        <tissue evidence="10">Whole embryos</tissue>
    </source>
</reference>
<feature type="signal peptide" evidence="8">
    <location>
        <begin position="1"/>
        <end position="16"/>
    </location>
</feature>
<accession>A0A9Q0RVQ7</accession>
<dbReference type="PANTHER" id="PTHR24276">
    <property type="entry name" value="POLYSERASE-RELATED"/>
    <property type="match status" value="1"/>
</dbReference>
<dbReference type="InterPro" id="IPR043504">
    <property type="entry name" value="Peptidase_S1_PA_chymotrypsin"/>
</dbReference>
<dbReference type="InterPro" id="IPR018114">
    <property type="entry name" value="TRYPSIN_HIS"/>
</dbReference>
<evidence type="ECO:0000256" key="6">
    <source>
        <dbReference type="ARBA" id="ARBA00024195"/>
    </source>
</evidence>
<dbReference type="InterPro" id="IPR001314">
    <property type="entry name" value="Peptidase_S1A"/>
</dbReference>
<dbReference type="Gene3D" id="2.40.10.10">
    <property type="entry name" value="Trypsin-like serine proteases"/>
    <property type="match status" value="3"/>
</dbReference>
<keyword evidence="11" id="KW-1185">Reference proteome</keyword>
<dbReference type="InterPro" id="IPR001254">
    <property type="entry name" value="Trypsin_dom"/>
</dbReference>
<dbReference type="InterPro" id="IPR009003">
    <property type="entry name" value="Peptidase_S1_PA"/>
</dbReference>
<dbReference type="PROSITE" id="PS00135">
    <property type="entry name" value="TRYPSIN_SER"/>
    <property type="match status" value="1"/>
</dbReference>
<keyword evidence="10" id="KW-0812">Transmembrane</keyword>